<evidence type="ECO:0000313" key="1">
    <source>
        <dbReference type="EMBL" id="MDO7873809.1"/>
    </source>
</evidence>
<protein>
    <submittedName>
        <fullName evidence="1">Uncharacterized protein</fullName>
    </submittedName>
</protein>
<comment type="caution">
    <text evidence="1">The sequence shown here is derived from an EMBL/GenBank/DDBJ whole genome shotgun (WGS) entry which is preliminary data.</text>
</comment>
<reference evidence="1" key="1">
    <citation type="submission" date="2023-07" db="EMBL/GenBank/DDBJ databases">
        <authorList>
            <person name="Kim M.K."/>
        </authorList>
    </citation>
    <scope>NUCLEOTIDE SEQUENCE</scope>
    <source>
        <strain evidence="1">ASUV-10-1</strain>
    </source>
</reference>
<evidence type="ECO:0000313" key="2">
    <source>
        <dbReference type="Proteomes" id="UP001176429"/>
    </source>
</evidence>
<gene>
    <name evidence="1" type="ORF">Q5H93_03625</name>
</gene>
<keyword evidence="2" id="KW-1185">Reference proteome</keyword>
<proteinExistence type="predicted"/>
<dbReference type="Proteomes" id="UP001176429">
    <property type="component" value="Unassembled WGS sequence"/>
</dbReference>
<accession>A0ABT9B6B0</accession>
<sequence>MPAVFAEPPVQWYGGVVCWRGGQRLGYSYTGWAFNPDLPTSYPLGVWQLAAHAYVYRPLLQRTESGWLTRGGRQLWQD</sequence>
<organism evidence="1 2">
    <name type="scientific">Hymenobacter aranciens</name>
    <dbReference type="NCBI Taxonomy" id="3063996"/>
    <lineage>
        <taxon>Bacteria</taxon>
        <taxon>Pseudomonadati</taxon>
        <taxon>Bacteroidota</taxon>
        <taxon>Cytophagia</taxon>
        <taxon>Cytophagales</taxon>
        <taxon>Hymenobacteraceae</taxon>
        <taxon>Hymenobacter</taxon>
    </lineage>
</organism>
<dbReference type="EMBL" id="JAUQSY010000002">
    <property type="protein sequence ID" value="MDO7873809.1"/>
    <property type="molecule type" value="Genomic_DNA"/>
</dbReference>
<name>A0ABT9B6B0_9BACT</name>
<dbReference type="RefSeq" id="WP_305005123.1">
    <property type="nucleotide sequence ID" value="NZ_JAUQSY010000002.1"/>
</dbReference>